<keyword evidence="2" id="KW-1133">Transmembrane helix</keyword>
<dbReference type="KEGG" id="tpav:HRQ91_06430"/>
<evidence type="ECO:0000313" key="5">
    <source>
        <dbReference type="Proteomes" id="UP000671908"/>
    </source>
</evidence>
<feature type="domain" description="GGDEF" evidence="3">
    <location>
        <begin position="329"/>
        <end position="450"/>
    </location>
</feature>
<dbReference type="InterPro" id="IPR000160">
    <property type="entry name" value="GGDEF_dom"/>
</dbReference>
<evidence type="ECO:0000256" key="2">
    <source>
        <dbReference type="SAM" id="Phobius"/>
    </source>
</evidence>
<name>A0A975F458_9SPIR</name>
<evidence type="ECO:0000256" key="1">
    <source>
        <dbReference type="SAM" id="MobiDB-lite"/>
    </source>
</evidence>
<dbReference type="Gene3D" id="3.30.70.270">
    <property type="match status" value="1"/>
</dbReference>
<evidence type="ECO:0000259" key="3">
    <source>
        <dbReference type="PROSITE" id="PS50887"/>
    </source>
</evidence>
<feature type="transmembrane region" description="Helical" evidence="2">
    <location>
        <begin position="6"/>
        <end position="26"/>
    </location>
</feature>
<keyword evidence="5" id="KW-1185">Reference proteome</keyword>
<sequence>MKSKKIGIVSGIISVMFLLTVANLIVSTVKDYRKGIKDSSENFLYLSKKTSDIISETPVLSEKFIPYFVNEVSKAANLFSVRLEYNGKTLYEFPPNQTGADSPLVKTFTTHIEAPEGTIVLTETLYLLTPYSIFDNTRIAFFIILLGTLITAIMLLYVYLSEKTPEAAGTAGNNLNVTGDTAGGAFDLGMEDFTIGEDYSPESEDAEGIENSEASAEEDLEESKANENCDAEKACDENTGAEDMGAGELSTAAEMSEKTGEEKDGEKIIESEWIDDIPVNTPQSDQEQSSNIEPHKDEELFSPLTGFCREAYLKIRLENELVRAASVEQDLSFLIIRIPGLEISDERIKKVVPVIKEYFSFVDMIFEFGKDGFAVIRPAINLDTALGIAENFHGELITVLRSEGLNMMPAIGISARSLRLISCDRLIAESEQAAEHALNDANSPIVAFRVDPEKYRKFLAQN</sequence>
<gene>
    <name evidence="4" type="ORF">HRQ91_06430</name>
</gene>
<dbReference type="PROSITE" id="PS50887">
    <property type="entry name" value="GGDEF"/>
    <property type="match status" value="1"/>
</dbReference>
<dbReference type="SUPFAM" id="SSF55073">
    <property type="entry name" value="Nucleotide cyclase"/>
    <property type="match status" value="1"/>
</dbReference>
<dbReference type="AlphaFoldDB" id="A0A975F458"/>
<feature type="compositionally biased region" description="Basic and acidic residues" evidence="1">
    <location>
        <begin position="255"/>
        <end position="270"/>
    </location>
</feature>
<feature type="compositionally biased region" description="Basic and acidic residues" evidence="1">
    <location>
        <begin position="222"/>
        <end position="236"/>
    </location>
</feature>
<feature type="compositionally biased region" description="Polar residues" evidence="1">
    <location>
        <begin position="280"/>
        <end position="292"/>
    </location>
</feature>
<dbReference type="Proteomes" id="UP000671908">
    <property type="component" value="Chromosome"/>
</dbReference>
<dbReference type="SMART" id="SM00267">
    <property type="entry name" value="GGDEF"/>
    <property type="match status" value="1"/>
</dbReference>
<organism evidence="4 5">
    <name type="scientific">Treponema parvum</name>
    <dbReference type="NCBI Taxonomy" id="138851"/>
    <lineage>
        <taxon>Bacteria</taxon>
        <taxon>Pseudomonadati</taxon>
        <taxon>Spirochaetota</taxon>
        <taxon>Spirochaetia</taxon>
        <taxon>Spirochaetales</taxon>
        <taxon>Treponemataceae</taxon>
        <taxon>Treponema</taxon>
    </lineage>
</organism>
<accession>A0A975F458</accession>
<reference evidence="4 5" key="1">
    <citation type="journal article" date="2021" name="Microbiol. Resour. Announc.">
        <title>Complete Genome Sequences of Three Human Oral Treponema parvum Isolates.</title>
        <authorList>
            <person name="Zeng H."/>
            <person name="Watt R.M."/>
        </authorList>
    </citation>
    <scope>NUCLEOTIDE SEQUENCE [LARGE SCALE GENOMIC DNA]</scope>
    <source>
        <strain evidence="4 5">ATCC 700770</strain>
    </source>
</reference>
<evidence type="ECO:0000313" key="4">
    <source>
        <dbReference type="EMBL" id="QTQ14122.1"/>
    </source>
</evidence>
<keyword evidence="2" id="KW-0812">Transmembrane</keyword>
<dbReference type="EMBL" id="CP054142">
    <property type="protein sequence ID" value="QTQ14122.1"/>
    <property type="molecule type" value="Genomic_DNA"/>
</dbReference>
<feature type="region of interest" description="Disordered" evidence="1">
    <location>
        <begin position="195"/>
        <end position="297"/>
    </location>
</feature>
<keyword evidence="2" id="KW-0472">Membrane</keyword>
<feature type="compositionally biased region" description="Acidic residues" evidence="1">
    <location>
        <begin position="199"/>
        <end position="221"/>
    </location>
</feature>
<dbReference type="InterPro" id="IPR029787">
    <property type="entry name" value="Nucleotide_cyclase"/>
</dbReference>
<feature type="transmembrane region" description="Helical" evidence="2">
    <location>
        <begin position="139"/>
        <end position="160"/>
    </location>
</feature>
<dbReference type="RefSeq" id="WP_210118807.1">
    <property type="nucleotide sequence ID" value="NZ_CP054142.1"/>
</dbReference>
<dbReference type="InterPro" id="IPR043128">
    <property type="entry name" value="Rev_trsase/Diguanyl_cyclase"/>
</dbReference>
<protein>
    <recommendedName>
        <fullName evidence="3">GGDEF domain-containing protein</fullName>
    </recommendedName>
</protein>
<proteinExistence type="predicted"/>